<feature type="non-terminal residue" evidence="3">
    <location>
        <position position="1"/>
    </location>
</feature>
<proteinExistence type="predicted"/>
<sequence>MASPRQAIRNSCSTSQSRDRGAHLCPASQDRGTRPFSGCHGLTRIAQAEFQEVQDLLTDIQLTGQPDKRNSSLLDSENRFHTAPPLYRLLLTGRIQCKSNLYMKNIVDADTCELCNRAIETQDHLLFHCSVAQQFWQRAGLHDRWHNLGSISVGTTTSKWSATFALQQLPAPLLLAGVETPQRGRVPIPRTVTSLTALMHARKKLFFGAVVYHRRTLMSQILGVDCFV</sequence>
<name>A0A5J9VZS5_9POAL</name>
<feature type="domain" description="Reverse transcriptase zinc-binding" evidence="2">
    <location>
        <begin position="88"/>
        <end position="136"/>
    </location>
</feature>
<dbReference type="Pfam" id="PF13966">
    <property type="entry name" value="zf-RVT"/>
    <property type="match status" value="1"/>
</dbReference>
<comment type="caution">
    <text evidence="3">The sequence shown here is derived from an EMBL/GenBank/DDBJ whole genome shotgun (WGS) entry which is preliminary data.</text>
</comment>
<dbReference type="OrthoDB" id="1111300at2759"/>
<dbReference type="AlphaFoldDB" id="A0A5J9VZS5"/>
<evidence type="ECO:0000259" key="2">
    <source>
        <dbReference type="Pfam" id="PF13966"/>
    </source>
</evidence>
<evidence type="ECO:0000313" key="4">
    <source>
        <dbReference type="Proteomes" id="UP000324897"/>
    </source>
</evidence>
<evidence type="ECO:0000256" key="1">
    <source>
        <dbReference type="SAM" id="MobiDB-lite"/>
    </source>
</evidence>
<evidence type="ECO:0000313" key="3">
    <source>
        <dbReference type="EMBL" id="TVU41193.1"/>
    </source>
</evidence>
<accession>A0A5J9VZS5</accession>
<dbReference type="InterPro" id="IPR026960">
    <property type="entry name" value="RVT-Znf"/>
</dbReference>
<keyword evidence="4" id="KW-1185">Reference proteome</keyword>
<dbReference type="Proteomes" id="UP000324897">
    <property type="component" value="Chromosome 4"/>
</dbReference>
<organism evidence="3 4">
    <name type="scientific">Eragrostis curvula</name>
    <name type="common">weeping love grass</name>
    <dbReference type="NCBI Taxonomy" id="38414"/>
    <lineage>
        <taxon>Eukaryota</taxon>
        <taxon>Viridiplantae</taxon>
        <taxon>Streptophyta</taxon>
        <taxon>Embryophyta</taxon>
        <taxon>Tracheophyta</taxon>
        <taxon>Spermatophyta</taxon>
        <taxon>Magnoliopsida</taxon>
        <taxon>Liliopsida</taxon>
        <taxon>Poales</taxon>
        <taxon>Poaceae</taxon>
        <taxon>PACMAD clade</taxon>
        <taxon>Chloridoideae</taxon>
        <taxon>Eragrostideae</taxon>
        <taxon>Eragrostidinae</taxon>
        <taxon>Eragrostis</taxon>
    </lineage>
</organism>
<gene>
    <name evidence="3" type="ORF">EJB05_14692</name>
</gene>
<protein>
    <recommendedName>
        <fullName evidence="2">Reverse transcriptase zinc-binding domain-containing protein</fullName>
    </recommendedName>
</protein>
<dbReference type="Gramene" id="TVU41193">
    <property type="protein sequence ID" value="TVU41193"/>
    <property type="gene ID" value="EJB05_14692"/>
</dbReference>
<feature type="region of interest" description="Disordered" evidence="1">
    <location>
        <begin position="1"/>
        <end position="29"/>
    </location>
</feature>
<reference evidence="3 4" key="1">
    <citation type="journal article" date="2019" name="Sci. Rep.">
        <title>A high-quality genome of Eragrostis curvula grass provides insights into Poaceae evolution and supports new strategies to enhance forage quality.</title>
        <authorList>
            <person name="Carballo J."/>
            <person name="Santos B.A.C.M."/>
            <person name="Zappacosta D."/>
            <person name="Garbus I."/>
            <person name="Selva J.P."/>
            <person name="Gallo C.A."/>
            <person name="Diaz A."/>
            <person name="Albertini E."/>
            <person name="Caccamo M."/>
            <person name="Echenique V."/>
        </authorList>
    </citation>
    <scope>NUCLEOTIDE SEQUENCE [LARGE SCALE GENOMIC DNA]</scope>
    <source>
        <strain evidence="4">cv. Victoria</strain>
        <tissue evidence="3">Leaf</tissue>
    </source>
</reference>
<dbReference type="EMBL" id="RWGY01000007">
    <property type="protein sequence ID" value="TVU41193.1"/>
    <property type="molecule type" value="Genomic_DNA"/>
</dbReference>